<dbReference type="EMBL" id="MN079137">
    <property type="protein sequence ID" value="QEA06342.1"/>
    <property type="molecule type" value="Genomic_DNA"/>
</dbReference>
<sequence>MKPEVLQSLMTGKVLLNQSRELCFTEDSYAASSGLVILQDALELIFISLLIEKGVDEQKAIESFSFDQIVGELKKVGLKVIKSGTLKALNKQRVVVKHYGQTSDSSSVANYFDVACQAVDSLLLEVVGKRLDEIMLCEMLADGEAKQYLQEASLAIEQAKYFKALVNIRKAIFVEIEADYCIYSYRQGGTPRGLGLLAAAGMKAPYFTKNATWIEDNVKDPFDYIQLDHGKIRQDLIEWGASTQDFFNIWRLTPEVIRLEQDSDWLLKGELKHLYQAATRENAIFCLDRAINLLGKKQQHQDNARWLDFSAAHRLNVKISSATSVFRKASKNADVVARLGIGDIYEAQAIVPSLDGEHDRFAQILHIQDDEPRFLSGYVDLEDCELVEPPEPTNQ</sequence>
<protein>
    <submittedName>
        <fullName evidence="1">Uncharacterized protein</fullName>
    </submittedName>
</protein>
<accession>A0A5B8RFM1</accession>
<reference evidence="1" key="1">
    <citation type="submission" date="2019-06" db="EMBL/GenBank/DDBJ databases">
        <authorList>
            <person name="Murdoch R.W."/>
            <person name="Fathepure B."/>
        </authorList>
    </citation>
    <scope>NUCLEOTIDE SEQUENCE</scope>
</reference>
<organism evidence="1">
    <name type="scientific">uncultured organism</name>
    <dbReference type="NCBI Taxonomy" id="155900"/>
    <lineage>
        <taxon>unclassified sequences</taxon>
        <taxon>environmental samples</taxon>
    </lineage>
</organism>
<evidence type="ECO:0000313" key="1">
    <source>
        <dbReference type="EMBL" id="QEA06342.1"/>
    </source>
</evidence>
<gene>
    <name evidence="1" type="ORF">KBTEX_02674</name>
</gene>
<dbReference type="AlphaFoldDB" id="A0A5B8RFM1"/>
<proteinExistence type="predicted"/>
<name>A0A5B8RFM1_9ZZZZ</name>